<dbReference type="Proteomes" id="UP001295794">
    <property type="component" value="Unassembled WGS sequence"/>
</dbReference>
<sequence length="72" mass="7536">MSSRPSSVPSPPSSLQYSTSSSTSCAAGASARGRAGADMAATNVAARRGRTRRPGDSSRHAMTIPRYLYHSH</sequence>
<comment type="caution">
    <text evidence="2">The sequence shown here is derived from an EMBL/GenBank/DDBJ whole genome shotgun (WGS) entry which is preliminary data.</text>
</comment>
<gene>
    <name evidence="2" type="ORF">MYCIT1_LOCUS27337</name>
</gene>
<keyword evidence="3" id="KW-1185">Reference proteome</keyword>
<protein>
    <submittedName>
        <fullName evidence="2">Uncharacterized protein</fullName>
    </submittedName>
</protein>
<reference evidence="2" key="1">
    <citation type="submission" date="2023-11" db="EMBL/GenBank/DDBJ databases">
        <authorList>
            <person name="De Vega J J."/>
            <person name="De Vega J J."/>
        </authorList>
    </citation>
    <scope>NUCLEOTIDE SEQUENCE</scope>
</reference>
<organism evidence="2 3">
    <name type="scientific">Mycena citricolor</name>
    <dbReference type="NCBI Taxonomy" id="2018698"/>
    <lineage>
        <taxon>Eukaryota</taxon>
        <taxon>Fungi</taxon>
        <taxon>Dikarya</taxon>
        <taxon>Basidiomycota</taxon>
        <taxon>Agaricomycotina</taxon>
        <taxon>Agaricomycetes</taxon>
        <taxon>Agaricomycetidae</taxon>
        <taxon>Agaricales</taxon>
        <taxon>Marasmiineae</taxon>
        <taxon>Mycenaceae</taxon>
        <taxon>Mycena</taxon>
    </lineage>
</organism>
<feature type="compositionally biased region" description="Low complexity" evidence="1">
    <location>
        <begin position="1"/>
        <end position="42"/>
    </location>
</feature>
<evidence type="ECO:0000313" key="3">
    <source>
        <dbReference type="Proteomes" id="UP001295794"/>
    </source>
</evidence>
<dbReference type="PROSITE" id="PS51257">
    <property type="entry name" value="PROKAR_LIPOPROTEIN"/>
    <property type="match status" value="1"/>
</dbReference>
<evidence type="ECO:0000313" key="2">
    <source>
        <dbReference type="EMBL" id="CAK5278077.1"/>
    </source>
</evidence>
<name>A0AAD2HLF5_9AGAR</name>
<dbReference type="AlphaFoldDB" id="A0AAD2HLF5"/>
<accession>A0AAD2HLF5</accession>
<feature type="region of interest" description="Disordered" evidence="1">
    <location>
        <begin position="1"/>
        <end position="72"/>
    </location>
</feature>
<evidence type="ECO:0000256" key="1">
    <source>
        <dbReference type="SAM" id="MobiDB-lite"/>
    </source>
</evidence>
<proteinExistence type="predicted"/>
<dbReference type="EMBL" id="CAVNYO010000421">
    <property type="protein sequence ID" value="CAK5278077.1"/>
    <property type="molecule type" value="Genomic_DNA"/>
</dbReference>